<dbReference type="Pfam" id="PF13499">
    <property type="entry name" value="EF-hand_7"/>
    <property type="match status" value="1"/>
</dbReference>
<evidence type="ECO:0000259" key="5">
    <source>
        <dbReference type="PROSITE" id="PS50222"/>
    </source>
</evidence>
<comment type="caution">
    <text evidence="2">Lacks conserved residue(s) required for the propagation of feature annotation.</text>
</comment>
<dbReference type="PROSITE" id="PS00018">
    <property type="entry name" value="EF_HAND_1"/>
    <property type="match status" value="2"/>
</dbReference>
<feature type="compositionally biased region" description="Basic and acidic residues" evidence="3">
    <location>
        <begin position="441"/>
        <end position="459"/>
    </location>
</feature>
<feature type="domain" description="PLAT" evidence="4">
    <location>
        <begin position="622"/>
        <end position="758"/>
    </location>
</feature>
<dbReference type="Proteomes" id="UP000660262">
    <property type="component" value="Unassembled WGS sequence"/>
</dbReference>
<dbReference type="Gene3D" id="1.10.238.10">
    <property type="entry name" value="EF-hand"/>
    <property type="match status" value="1"/>
</dbReference>
<dbReference type="Pfam" id="PF03451">
    <property type="entry name" value="HELP"/>
    <property type="match status" value="1"/>
</dbReference>
<reference evidence="6" key="1">
    <citation type="submission" date="2020-10" db="EMBL/GenBank/DDBJ databases">
        <title>Unveiling of a novel bifunctional photoreceptor, Dualchrome1, isolated from a cosmopolitan green alga.</title>
        <authorList>
            <person name="Suzuki S."/>
            <person name="Kawachi M."/>
        </authorList>
    </citation>
    <scope>NUCLEOTIDE SEQUENCE</scope>
    <source>
        <strain evidence="6">NIES 2893</strain>
    </source>
</reference>
<dbReference type="SUPFAM" id="SSF49723">
    <property type="entry name" value="Lipase/lipooxygenase domain (PLAT/LH2 domain)"/>
    <property type="match status" value="4"/>
</dbReference>
<keyword evidence="1" id="KW-0106">Calcium</keyword>
<dbReference type="InterPro" id="IPR036392">
    <property type="entry name" value="PLAT/LH2_dom_sf"/>
</dbReference>
<dbReference type="InterPro" id="IPR001024">
    <property type="entry name" value="PLAT/LH2_dom"/>
</dbReference>
<feature type="domain" description="PLAT" evidence="4">
    <location>
        <begin position="898"/>
        <end position="1026"/>
    </location>
</feature>
<comment type="caution">
    <text evidence="6">The sequence shown here is derived from an EMBL/GenBank/DDBJ whole genome shotgun (WGS) entry which is preliminary data.</text>
</comment>
<feature type="region of interest" description="Disordered" evidence="3">
    <location>
        <begin position="88"/>
        <end position="109"/>
    </location>
</feature>
<dbReference type="InterPro" id="IPR002048">
    <property type="entry name" value="EF_hand_dom"/>
</dbReference>
<feature type="region of interest" description="Disordered" evidence="3">
    <location>
        <begin position="433"/>
        <end position="459"/>
    </location>
</feature>
<evidence type="ECO:0000313" key="6">
    <source>
        <dbReference type="EMBL" id="GHP01474.1"/>
    </source>
</evidence>
<dbReference type="SUPFAM" id="SSF47473">
    <property type="entry name" value="EF-hand"/>
    <property type="match status" value="1"/>
</dbReference>
<feature type="domain" description="PLAT" evidence="4">
    <location>
        <begin position="485"/>
        <end position="612"/>
    </location>
</feature>
<dbReference type="Pfam" id="PF01477">
    <property type="entry name" value="PLAT"/>
    <property type="match status" value="4"/>
</dbReference>
<proteinExistence type="predicted"/>
<dbReference type="InterPro" id="IPR018247">
    <property type="entry name" value="EF_Hand_1_Ca_BS"/>
</dbReference>
<feature type="domain" description="EF-hand" evidence="5">
    <location>
        <begin position="1252"/>
        <end position="1287"/>
    </location>
</feature>
<keyword evidence="7" id="KW-1185">Reference proteome</keyword>
<evidence type="ECO:0000256" key="1">
    <source>
        <dbReference type="ARBA" id="ARBA00022837"/>
    </source>
</evidence>
<dbReference type="Gene3D" id="2.40.180.10">
    <property type="entry name" value="Catalase core domain"/>
    <property type="match status" value="2"/>
</dbReference>
<gene>
    <name evidence="6" type="ORF">PPROV_000023000</name>
</gene>
<dbReference type="InterPro" id="IPR052970">
    <property type="entry name" value="Inner_ear_hair_cell_LOXHD"/>
</dbReference>
<dbReference type="Gene3D" id="2.130.10.10">
    <property type="entry name" value="YVTN repeat-like/Quinoprotein amine dehydrogenase"/>
    <property type="match status" value="2"/>
</dbReference>
<feature type="region of interest" description="Disordered" evidence="3">
    <location>
        <begin position="1"/>
        <end position="30"/>
    </location>
</feature>
<dbReference type="GO" id="GO:0005509">
    <property type="term" value="F:calcium ion binding"/>
    <property type="evidence" value="ECO:0007669"/>
    <property type="project" value="InterPro"/>
</dbReference>
<feature type="compositionally biased region" description="Basic residues" evidence="3">
    <location>
        <begin position="9"/>
        <end position="30"/>
    </location>
</feature>
<dbReference type="InterPro" id="IPR015943">
    <property type="entry name" value="WD40/YVTN_repeat-like_dom_sf"/>
</dbReference>
<dbReference type="EMBL" id="BNJQ01000001">
    <property type="protein sequence ID" value="GHP01474.1"/>
    <property type="molecule type" value="Genomic_DNA"/>
</dbReference>
<feature type="region of interest" description="Disordered" evidence="3">
    <location>
        <begin position="1033"/>
        <end position="1056"/>
    </location>
</feature>
<organism evidence="6 7">
    <name type="scientific">Pycnococcus provasolii</name>
    <dbReference type="NCBI Taxonomy" id="41880"/>
    <lineage>
        <taxon>Eukaryota</taxon>
        <taxon>Viridiplantae</taxon>
        <taxon>Chlorophyta</taxon>
        <taxon>Pseudoscourfieldiophyceae</taxon>
        <taxon>Pseudoscourfieldiales</taxon>
        <taxon>Pycnococcaceae</taxon>
        <taxon>Pycnococcus</taxon>
    </lineage>
</organism>
<dbReference type="InterPro" id="IPR011992">
    <property type="entry name" value="EF-hand-dom_pair"/>
</dbReference>
<feature type="domain" description="PLAT" evidence="4">
    <location>
        <begin position="770"/>
        <end position="886"/>
    </location>
</feature>
<evidence type="ECO:0000256" key="3">
    <source>
        <dbReference type="SAM" id="MobiDB-lite"/>
    </source>
</evidence>
<feature type="domain" description="EF-hand" evidence="5">
    <location>
        <begin position="1289"/>
        <end position="1324"/>
    </location>
</feature>
<evidence type="ECO:0000256" key="2">
    <source>
        <dbReference type="PROSITE-ProRule" id="PRU00152"/>
    </source>
</evidence>
<dbReference type="CDD" id="cd01756">
    <property type="entry name" value="PLAT_repeat"/>
    <property type="match status" value="1"/>
</dbReference>
<dbReference type="PANTHER" id="PTHR45901">
    <property type="entry name" value="PROTEIN CBG12474"/>
    <property type="match status" value="1"/>
</dbReference>
<dbReference type="PROSITE" id="PS50095">
    <property type="entry name" value="PLAT"/>
    <property type="match status" value="4"/>
</dbReference>
<accession>A0A830H3A5</accession>
<dbReference type="CDD" id="cd00051">
    <property type="entry name" value="EFh"/>
    <property type="match status" value="1"/>
</dbReference>
<dbReference type="Gene3D" id="2.60.60.20">
    <property type="entry name" value="PLAT/LH2 domain"/>
    <property type="match status" value="2"/>
</dbReference>
<dbReference type="SUPFAM" id="SSF50969">
    <property type="entry name" value="YVTN repeat-like/Quinoprotein amine dehydrogenase"/>
    <property type="match status" value="1"/>
</dbReference>
<protein>
    <recommendedName>
        <fullName evidence="8">Calmodulin</fullName>
    </recommendedName>
</protein>
<dbReference type="PROSITE" id="PS50222">
    <property type="entry name" value="EF_HAND_2"/>
    <property type="match status" value="2"/>
</dbReference>
<evidence type="ECO:0008006" key="8">
    <source>
        <dbReference type="Google" id="ProtNLM"/>
    </source>
</evidence>
<sequence length="1324" mass="145734">MADAQQKGGAHRPGCHHQTHAHKHKHKHKHAVANVGLARETMSFADKPYTAPDGTHRKRLVYRDPSVREEPPAYWGVNRWGQPALRRSLQDANTSGKSRAGPSNQPFASAKQASAAVNALERKMTITLAALARFDDDERRIVTRALQRHMGRGPLNGLITLPHFVDAWSELGVEVPMDVGEAMFLKYGTDEHGYMPLDVFVQSLLAGANRRLSMSGTQRRPYQLGGPYEFDGRIVYRPCRKGVYPPSSWTDTGGTYGAGGFDQSSAVLGPRSDSLPRAGLSLHFIYGYAGKTNTAPNLYFTCEAHKVVYYTAAVGIVYDTREHTQTFYQEHNDDIKCLALESSKRRLVATGQVASKTEKGHRLPPYVNVWDVLTRKTLLKLPVASPDRATPYVMVCAVAFSVGGKLLAVCMKSGTGHTIMVFKLRAVDAPQHLGPQSAARDAARQAEERQLAGQRPLHDNWLDDAHNTLSVTLFPRGSAPARNDLVYKLVLSTAKAKGSGTDARVFVNFSMADGTNTGEMELSQTKDDFERGKKDVFQVRLPPKFKPTSELKAITIGHDNTGDSPGWLLDDVILSQVGTAATGPLKAGTLTWDVNKWLEHPQISITLMASDGVPSKRRRRKTKYSIEVVTSDIRGAGTDAEVYVTLHGVFDGNQVSGTKHFLSNAKENFDRDRRDEFYITELDCGQLSRLTVGHNSKGSSPGWHLKYVVVTNIRTNGDEAEGRGVGSNGVPPTDRFVFLCDKWLDSTEGDRKTERVLDVVSAEDMATMAVLYRITIQTSDKRGAGTDANVYCKLIGEKRSTDIIKLDNGGKNNFERGMTDCFNHECASVGKLKALVIGHDNHGLMAGWHCSYAEVTDEFSGDNYFFNCNKWLEKSSEAGVGTEYTLPVTDRNADAEQDTYVIRIKTGDRKGAGTDANVFIVLNGPKGSTKKTLLDSSANDFQRNELNTFELRDVTNVGNPVQSIRLGHDGFGFGSSCLAAAQRATPCNNLTAHALLRDAMANRRDNRSSQLIDQLRNQDSSISAHQARGLLSSLSTSRHSKDGGRRRSSLSGAEKAAGTVLDLTDPKVAVNDMTSEERAVILYFRTQSHGLVSCKEIRARYELFIDCDVDLSGGLDSDEVVAQMERLLFKSERLGGSGGGDSSDDDDDDLEEADFRSQAIEEAGARRHSFSGGRGKFIHGMQGLTTGQRRSVVESAIRRLGVKTLSFGHVLQLAYPKLNPTEAEGIQAFYVSSAQADEKRKKEEEENARRIESMNFAKELFIHVDGDGSGEIDINEFRELIMNLKNLDADEEQATQMFHEIDADGGGSIDLEEFQDWWVNNNMG</sequence>
<dbReference type="SMART" id="SM00054">
    <property type="entry name" value="EFh"/>
    <property type="match status" value="2"/>
</dbReference>
<feature type="compositionally biased region" description="Polar residues" evidence="3">
    <location>
        <begin position="90"/>
        <end position="107"/>
    </location>
</feature>
<dbReference type="InterPro" id="IPR005108">
    <property type="entry name" value="HELP"/>
</dbReference>
<dbReference type="SMART" id="SM00308">
    <property type="entry name" value="LH2"/>
    <property type="match status" value="1"/>
</dbReference>
<dbReference type="PANTHER" id="PTHR45901:SF4">
    <property type="entry name" value="PLAT DOMAIN-CONTAINING PROTEIN"/>
    <property type="match status" value="1"/>
</dbReference>
<evidence type="ECO:0000313" key="7">
    <source>
        <dbReference type="Proteomes" id="UP000660262"/>
    </source>
</evidence>
<name>A0A830H3A5_9CHLO</name>
<dbReference type="InterPro" id="IPR011044">
    <property type="entry name" value="Quino_amine_DH_bsu"/>
</dbReference>
<evidence type="ECO:0000259" key="4">
    <source>
        <dbReference type="PROSITE" id="PS50095"/>
    </source>
</evidence>
<dbReference type="OrthoDB" id="5322100at2759"/>